<sequence>MQNEDFSPSLEQAEAFFSVFERGTERLREHDEELTERYLRNMSVFAQIMPHIFESFQDYQPQKRHIYMEESGELNLYREDIGAPLFSHQPRAQAAKKVAEALKTPNRTLLNLDRTDDHPSRHVYYSNKMLDQIALQADGLTPQEGWPDFVGSTILFGIEFGYQLEMILAQRDIKHLYLYERDLDFFYYSLFAIEWESILETFNRDGRTIHFFLGVGAEEFTETYLRQLEENGYFMAPETMLHVCYGSPENNLAIEYFKKHYARQVMGWGFFDDALIGIAQGLKSLTNTKVAHLPTDHALPKWVTNTPVFILGNGPSLDQGIELVKAVRDQILVISCGSTINTLRKLGVTPDIHVDIERLKLTVDKFKFIDQDYLDKIWGLSVNVMHPGFFDCFKRSGMAMKPGEAITSLMLNQARAHGDDKEYIQLNYCNPIVANLALSYVHLFGFNNLYYLGVDNGFKDTGSHHSVHSGYYKDGKESGFQTFHDAKLVEREGNFGGTVFATGIMDASRVQLEAMTRQLNKRRHFASFNLSDGAKIEGVTPLPLDDLLIMDPKVDHKALIDALERHFFTDAPASVLGQGADTLISIDDFCKVSRSLQQGWDDNITTRQQVCDLLWSHHRQIYFLKGSIHRHIYDLLIGSFTYSAFLIVQFIFKYQDESEVVARARHVFAPWREFLDEMPSMLQQASEYVDQGNNHLINFYNG</sequence>
<accession>A0A9X1LFD4</accession>
<dbReference type="Pfam" id="PF20157">
    <property type="entry name" value="Maf_flag10_N"/>
    <property type="match status" value="1"/>
</dbReference>
<organism evidence="3 4">
    <name type="scientific">Marinomonas algarum</name>
    <dbReference type="NCBI Taxonomy" id="2883105"/>
    <lineage>
        <taxon>Bacteria</taxon>
        <taxon>Pseudomonadati</taxon>
        <taxon>Pseudomonadota</taxon>
        <taxon>Gammaproteobacteria</taxon>
        <taxon>Oceanospirillales</taxon>
        <taxon>Oceanospirillaceae</taxon>
        <taxon>Marinomonas</taxon>
    </lineage>
</organism>
<evidence type="ECO:0000313" key="4">
    <source>
        <dbReference type="Proteomes" id="UP001139095"/>
    </source>
</evidence>
<dbReference type="AlphaFoldDB" id="A0A9X1LFD4"/>
<name>A0A9X1LFD4_9GAMM</name>
<dbReference type="Pfam" id="PF01973">
    <property type="entry name" value="MptE-like"/>
    <property type="match status" value="1"/>
</dbReference>
<reference evidence="3" key="1">
    <citation type="submission" date="2021-10" db="EMBL/GenBank/DDBJ databases">
        <title>Marinomonas pontica sp. nov., isolated from the Black Sea.</title>
        <authorList>
            <person name="Zhao L.-H."/>
            <person name="Xue J.-H."/>
        </authorList>
    </citation>
    <scope>NUCLEOTIDE SEQUENCE</scope>
    <source>
        <strain evidence="3">E8</strain>
    </source>
</reference>
<dbReference type="EMBL" id="JAJATW010000025">
    <property type="protein sequence ID" value="MCB5162865.1"/>
    <property type="molecule type" value="Genomic_DNA"/>
</dbReference>
<dbReference type="Proteomes" id="UP001139095">
    <property type="component" value="Unassembled WGS sequence"/>
</dbReference>
<keyword evidence="4" id="KW-1185">Reference proteome</keyword>
<dbReference type="RefSeq" id="WP_226755212.1">
    <property type="nucleotide sequence ID" value="NZ_JAJATW010000025.1"/>
</dbReference>
<dbReference type="InterPro" id="IPR002826">
    <property type="entry name" value="MptE-like"/>
</dbReference>
<protein>
    <submittedName>
        <fullName evidence="3">DUF115 domain-containing protein</fullName>
    </submittedName>
</protein>
<dbReference type="PANTHER" id="PTHR41786">
    <property type="entry name" value="MOTILITY ACCESSORY FACTOR MAF"/>
    <property type="match status" value="1"/>
</dbReference>
<proteinExistence type="predicted"/>
<feature type="domain" description="Glycosyltransferase Maf N-terminal" evidence="2">
    <location>
        <begin position="37"/>
        <end position="266"/>
    </location>
</feature>
<evidence type="ECO:0000259" key="2">
    <source>
        <dbReference type="Pfam" id="PF20157"/>
    </source>
</evidence>
<feature type="domain" description="6-hydroxymethylpterin diphosphokinase MptE-like" evidence="1">
    <location>
        <begin position="297"/>
        <end position="460"/>
    </location>
</feature>
<dbReference type="InterPro" id="IPR045376">
    <property type="entry name" value="Maf_N"/>
</dbReference>
<evidence type="ECO:0000313" key="3">
    <source>
        <dbReference type="EMBL" id="MCB5162865.1"/>
    </source>
</evidence>
<comment type="caution">
    <text evidence="3">The sequence shown here is derived from an EMBL/GenBank/DDBJ whole genome shotgun (WGS) entry which is preliminary data.</text>
</comment>
<dbReference type="PANTHER" id="PTHR41786:SF1">
    <property type="entry name" value="6-HYDROXYMETHYLPTERIN DIPHOSPHOKINASE MPTE-LIKE DOMAIN-CONTAINING PROTEIN"/>
    <property type="match status" value="1"/>
</dbReference>
<evidence type="ECO:0000259" key="1">
    <source>
        <dbReference type="Pfam" id="PF01973"/>
    </source>
</evidence>
<gene>
    <name evidence="3" type="ORF">LG368_13280</name>
</gene>